<dbReference type="InterPro" id="IPR004137">
    <property type="entry name" value="HCP/CODH"/>
</dbReference>
<name>Q21AN5_RHOPB</name>
<feature type="binding site" evidence="8">
    <location>
        <position position="256"/>
    </location>
    <ligand>
        <name>hybrid [4Fe-2O-2S] cluster</name>
        <dbReference type="ChEBI" id="CHEBI:60519"/>
    </ligand>
</feature>
<evidence type="ECO:0000256" key="6">
    <source>
        <dbReference type="ARBA" id="ARBA00023014"/>
    </source>
</evidence>
<sequence length="557" mass="60437">MECPMFCIQCEHTIRAPKGNGCSYQRGMCGKTAEISDLQDMLVRLLQGVSMYAKAARSVGIVDAEVDAYVPQGFFATLTNVNFDAARIVDFSRRAIGYRDRLRTRYLAACAEQGVAPQLLPLAADYELPDDRAAVLQQAGRVALNADKASIGEDALGLRLLCLYGLKGAAAYLEHARVLGQSDAEVYGRFHEFMAFLGEDPGDIDTLFTCAMDIGHLNYRVMEMLDAGGTQTFGHPEPTRVNMRAVKGKAILVSGHDMHDLELILQQTAGKGINVYTNGEMLPAHAYPALKKYSHLVGNYGTAWQNQQREFASFPGAIVMTSNCLIDPNVGQYGDRIYTRSIVGWPGVQHIEGSDFSLAIDKALAMEGFAADEAPHYTTTGFARNALMQAAPAVIDQVKAGNIKHFFLIGGCDGDKNERSYYTELAQSVPQDSVILTLACGKFRFNALEFGDINGIPRLLDVGQCNDAYSAIQLALALADAFGCGVNELPLSLVLSWFEQKAIVILLTLLALGIKDIRVGPTAPGFLTPNLVGILNQQFGLKLITSPEQDLSDMLAA</sequence>
<dbReference type="EC" id="1.7.99.1" evidence="8"/>
<dbReference type="AlphaFoldDB" id="Q21AN5"/>
<feature type="binding site" evidence="8">
    <location>
        <position position="7"/>
    </location>
    <ligand>
        <name>[4Fe-4S] cluster</name>
        <dbReference type="ChEBI" id="CHEBI:49883"/>
    </ligand>
</feature>
<keyword evidence="3 8" id="KW-0479">Metal-binding</keyword>
<evidence type="ECO:0000256" key="4">
    <source>
        <dbReference type="ARBA" id="ARBA00023002"/>
    </source>
</evidence>
<evidence type="ECO:0000256" key="5">
    <source>
        <dbReference type="ARBA" id="ARBA00023004"/>
    </source>
</evidence>
<keyword evidence="2 8" id="KW-0963">Cytoplasm</keyword>
<keyword evidence="6 8" id="KW-0411">Iron-sulfur</keyword>
<comment type="cofactor">
    <cofactor evidence="8">
        <name>hybrid [4Fe-2O-2S] cluster</name>
        <dbReference type="ChEBI" id="CHEBI:60519"/>
    </cofactor>
    <text evidence="8">Binds 1 hybrid [4Fe-2O-2S] cluster.</text>
</comment>
<dbReference type="GO" id="GO:0050418">
    <property type="term" value="F:hydroxylamine reductase activity"/>
    <property type="evidence" value="ECO:0007669"/>
    <property type="project" value="UniProtKB-UniRule"/>
</dbReference>
<dbReference type="STRING" id="316056.RPC_0981"/>
<feature type="binding site" evidence="8">
    <location>
        <position position="465"/>
    </location>
    <ligand>
        <name>hybrid [4Fe-2O-2S] cluster</name>
        <dbReference type="ChEBI" id="CHEBI:60519"/>
    </ligand>
</feature>
<dbReference type="Gene3D" id="3.40.50.2030">
    <property type="match status" value="2"/>
</dbReference>
<dbReference type="KEGG" id="rpc:RPC_0981"/>
<dbReference type="InterPro" id="IPR016099">
    <property type="entry name" value="Prismane-like_a/b-sand"/>
</dbReference>
<keyword evidence="8" id="KW-0004">4Fe-4S</keyword>
<accession>Q21AN5</accession>
<dbReference type="GO" id="GO:0051539">
    <property type="term" value="F:4 iron, 4 sulfur cluster binding"/>
    <property type="evidence" value="ECO:0007669"/>
    <property type="project" value="UniProtKB-KW"/>
</dbReference>
<dbReference type="GO" id="GO:0042542">
    <property type="term" value="P:response to hydrogen peroxide"/>
    <property type="evidence" value="ECO:0007669"/>
    <property type="project" value="TreeGrafter"/>
</dbReference>
<dbReference type="HAMAP" id="MF_00069">
    <property type="entry name" value="Hydroxylam_reduct"/>
    <property type="match status" value="1"/>
</dbReference>
<evidence type="ECO:0000256" key="7">
    <source>
        <dbReference type="ARBA" id="ARBA00051350"/>
    </source>
</evidence>
<dbReference type="GO" id="GO:0005737">
    <property type="term" value="C:cytoplasm"/>
    <property type="evidence" value="ECO:0007669"/>
    <property type="project" value="UniProtKB-SubCell"/>
</dbReference>
<dbReference type="HOGENOM" id="CLU_038344_2_0_5"/>
<proteinExistence type="inferred from homology"/>
<dbReference type="FunFam" id="3.40.50.2030:FF:000002">
    <property type="entry name" value="Hydroxylamine reductase"/>
    <property type="match status" value="1"/>
</dbReference>
<comment type="catalytic activity">
    <reaction evidence="7 8">
        <text>A + NH4(+) + H2O = hydroxylamine + AH2 + H(+)</text>
        <dbReference type="Rhea" id="RHEA:22052"/>
        <dbReference type="ChEBI" id="CHEBI:13193"/>
        <dbReference type="ChEBI" id="CHEBI:15377"/>
        <dbReference type="ChEBI" id="CHEBI:15378"/>
        <dbReference type="ChEBI" id="CHEBI:15429"/>
        <dbReference type="ChEBI" id="CHEBI:17499"/>
        <dbReference type="ChEBI" id="CHEBI:28938"/>
        <dbReference type="EC" id="1.7.99.1"/>
    </reaction>
</comment>
<dbReference type="FunFam" id="1.20.1270.20:FF:000002">
    <property type="entry name" value="Hydroxylamine reductase"/>
    <property type="match status" value="1"/>
</dbReference>
<feature type="binding site" evidence="8">
    <location>
        <position position="29"/>
    </location>
    <ligand>
        <name>[4Fe-4S] cluster</name>
        <dbReference type="ChEBI" id="CHEBI:49883"/>
    </ligand>
</feature>
<evidence type="ECO:0000256" key="2">
    <source>
        <dbReference type="ARBA" id="ARBA00022490"/>
    </source>
</evidence>
<dbReference type="GO" id="GO:0046872">
    <property type="term" value="F:metal ion binding"/>
    <property type="evidence" value="ECO:0007669"/>
    <property type="project" value="UniProtKB-KW"/>
</dbReference>
<dbReference type="FunFam" id="1.20.1270.20:FF:000001">
    <property type="entry name" value="Hydroxylamine reductase"/>
    <property type="match status" value="1"/>
</dbReference>
<dbReference type="PIRSF" id="PIRSF000076">
    <property type="entry name" value="HCP"/>
    <property type="match status" value="1"/>
</dbReference>
<dbReference type="InterPro" id="IPR011254">
    <property type="entry name" value="Prismane-like_sf"/>
</dbReference>
<comment type="subcellular location">
    <subcellularLocation>
        <location evidence="1 8">Cytoplasm</location>
    </subcellularLocation>
</comment>
<evidence type="ECO:0000256" key="1">
    <source>
        <dbReference type="ARBA" id="ARBA00004496"/>
    </source>
</evidence>
<comment type="similarity">
    <text evidence="8">Belongs to the HCP family.</text>
</comment>
<comment type="cofactor">
    <cofactor evidence="8">
        <name>[4Fe-4S] cluster</name>
        <dbReference type="ChEBI" id="CHEBI:49883"/>
    </cofactor>
    <text evidence="8">Binds 1 [4Fe-4S] cluster.</text>
</comment>
<evidence type="ECO:0000313" key="9">
    <source>
        <dbReference type="EMBL" id="ABD86551.1"/>
    </source>
</evidence>
<feature type="binding site" evidence="8">
    <location>
        <position position="501"/>
    </location>
    <ligand>
        <name>hybrid [4Fe-2O-2S] cluster</name>
        <dbReference type="ChEBI" id="CHEBI:60519"/>
    </ligand>
</feature>
<dbReference type="PANTHER" id="PTHR30109:SF0">
    <property type="entry name" value="HYDROXYLAMINE REDUCTASE"/>
    <property type="match status" value="1"/>
</dbReference>
<feature type="binding site" evidence="8">
    <location>
        <position position="324"/>
    </location>
    <ligand>
        <name>hybrid [4Fe-2O-2S] cluster</name>
        <dbReference type="ChEBI" id="CHEBI:60519"/>
    </ligand>
</feature>
<feature type="binding site" evidence="8">
    <location>
        <position position="440"/>
    </location>
    <ligand>
        <name>hybrid [4Fe-2O-2S] cluster</name>
        <dbReference type="ChEBI" id="CHEBI:60519"/>
    </ligand>
</feature>
<gene>
    <name evidence="8" type="primary">hcp</name>
    <name evidence="9" type="ordered locus">RPC_0981</name>
</gene>
<keyword evidence="5 8" id="KW-0408">Iron</keyword>
<feature type="binding site" description="via persulfide group" evidence="8">
    <location>
        <position position="412"/>
    </location>
    <ligand>
        <name>hybrid [4Fe-2O-2S] cluster</name>
        <dbReference type="ChEBI" id="CHEBI:60519"/>
    </ligand>
</feature>
<dbReference type="SUPFAM" id="SSF56821">
    <property type="entry name" value="Prismane protein-like"/>
    <property type="match status" value="1"/>
</dbReference>
<feature type="binding site" evidence="8">
    <location>
        <position position="280"/>
    </location>
    <ligand>
        <name>hybrid [4Fe-2O-2S] cluster</name>
        <dbReference type="ChEBI" id="CHEBI:60519"/>
    </ligand>
</feature>
<comment type="function">
    <text evidence="8">Catalyzes the reduction of hydroxylamine to form NH(3) and H(2)O.</text>
</comment>
<dbReference type="NCBIfam" id="NF003658">
    <property type="entry name" value="PRK05290.1"/>
    <property type="match status" value="1"/>
</dbReference>
<protein>
    <recommendedName>
        <fullName evidence="8">Hydroxylamine reductase</fullName>
        <ecNumber evidence="8">1.7.99.1</ecNumber>
    </recommendedName>
    <alternativeName>
        <fullName evidence="8">Hybrid-cluster protein</fullName>
        <shortName evidence="8">HCP</shortName>
    </alternativeName>
    <alternativeName>
        <fullName evidence="8">Prismane protein</fullName>
    </alternativeName>
</protein>
<dbReference type="Gene3D" id="1.20.1270.20">
    <property type="match status" value="2"/>
</dbReference>
<dbReference type="InterPro" id="IPR010048">
    <property type="entry name" value="Hydroxylam_reduct"/>
</dbReference>
<dbReference type="EMBL" id="CP000301">
    <property type="protein sequence ID" value="ABD86551.1"/>
    <property type="molecule type" value="Genomic_DNA"/>
</dbReference>
<evidence type="ECO:0000256" key="3">
    <source>
        <dbReference type="ARBA" id="ARBA00022723"/>
    </source>
</evidence>
<dbReference type="eggNOG" id="COG1151">
    <property type="taxonomic scope" value="Bacteria"/>
</dbReference>
<feature type="modified residue" description="Cysteine persulfide" evidence="8">
    <location>
        <position position="412"/>
    </location>
</feature>
<dbReference type="Pfam" id="PF03063">
    <property type="entry name" value="Prismane"/>
    <property type="match status" value="1"/>
</dbReference>
<feature type="binding site" evidence="8">
    <location>
        <position position="10"/>
    </location>
    <ligand>
        <name>[4Fe-4S] cluster</name>
        <dbReference type="ChEBI" id="CHEBI:49883"/>
    </ligand>
</feature>
<dbReference type="FunFam" id="3.40.50.2030:FF:000001">
    <property type="entry name" value="Hydroxylamine reductase"/>
    <property type="match status" value="1"/>
</dbReference>
<dbReference type="CDD" id="cd01914">
    <property type="entry name" value="HCP"/>
    <property type="match status" value="1"/>
</dbReference>
<organism evidence="9">
    <name type="scientific">Rhodopseudomonas palustris (strain BisB18)</name>
    <dbReference type="NCBI Taxonomy" id="316056"/>
    <lineage>
        <taxon>Bacteria</taxon>
        <taxon>Pseudomonadati</taxon>
        <taxon>Pseudomonadota</taxon>
        <taxon>Alphaproteobacteria</taxon>
        <taxon>Hyphomicrobiales</taxon>
        <taxon>Nitrobacteraceae</taxon>
        <taxon>Rhodopseudomonas</taxon>
    </lineage>
</organism>
<evidence type="ECO:0000256" key="8">
    <source>
        <dbReference type="HAMAP-Rule" id="MF_00069"/>
    </source>
</evidence>
<reference evidence="9" key="1">
    <citation type="submission" date="2006-03" db="EMBL/GenBank/DDBJ databases">
        <title>Complete sequence of Rhodopseudomonas palustris BisB18.</title>
        <authorList>
            <consortium name="US DOE Joint Genome Institute"/>
            <person name="Copeland A."/>
            <person name="Lucas S."/>
            <person name="Lapidus A."/>
            <person name="Barry K."/>
            <person name="Detter J.C."/>
            <person name="Glavina del Rio T."/>
            <person name="Hammon N."/>
            <person name="Israni S."/>
            <person name="Dalin E."/>
            <person name="Tice H."/>
            <person name="Pitluck S."/>
            <person name="Chain P."/>
            <person name="Malfatti S."/>
            <person name="Shin M."/>
            <person name="Vergez L."/>
            <person name="Schmutz J."/>
            <person name="Larimer F."/>
            <person name="Land M."/>
            <person name="Hauser L."/>
            <person name="Pelletier D.A."/>
            <person name="Kyrpides N."/>
            <person name="Anderson I."/>
            <person name="Oda Y."/>
            <person name="Harwood C.S."/>
            <person name="Richardson P."/>
        </authorList>
    </citation>
    <scope>NUCLEOTIDE SEQUENCE [LARGE SCALE GENOMIC DNA]</scope>
    <source>
        <strain evidence="9">BisB18</strain>
    </source>
</reference>
<keyword evidence="4 8" id="KW-0560">Oxidoreductase</keyword>
<dbReference type="InterPro" id="IPR016100">
    <property type="entry name" value="Prismane_a-bundle"/>
</dbReference>
<dbReference type="GO" id="GO:0004601">
    <property type="term" value="F:peroxidase activity"/>
    <property type="evidence" value="ECO:0007669"/>
    <property type="project" value="TreeGrafter"/>
</dbReference>
<feature type="binding site" evidence="8">
    <location>
        <position position="499"/>
    </location>
    <ligand>
        <name>hybrid [4Fe-2O-2S] cluster</name>
        <dbReference type="ChEBI" id="CHEBI:60519"/>
    </ligand>
</feature>
<dbReference type="PANTHER" id="PTHR30109">
    <property type="entry name" value="HYDROXYLAMINE REDUCTASE"/>
    <property type="match status" value="1"/>
</dbReference>
<dbReference type="NCBIfam" id="TIGR01703">
    <property type="entry name" value="hybrid_clust"/>
    <property type="match status" value="1"/>
</dbReference>
<feature type="binding site" evidence="8">
    <location>
        <position position="22"/>
    </location>
    <ligand>
        <name>[4Fe-4S] cluster</name>
        <dbReference type="ChEBI" id="CHEBI:49883"/>
    </ligand>
</feature>